<dbReference type="InterPro" id="IPR036388">
    <property type="entry name" value="WH-like_DNA-bd_sf"/>
</dbReference>
<organism evidence="5 6">
    <name type="scientific">Paenibacillus shunpengii</name>
    <dbReference type="NCBI Taxonomy" id="2054424"/>
    <lineage>
        <taxon>Bacteria</taxon>
        <taxon>Bacillati</taxon>
        <taxon>Bacillota</taxon>
        <taxon>Bacilli</taxon>
        <taxon>Bacillales</taxon>
        <taxon>Paenibacillaceae</taxon>
        <taxon>Paenibacillus</taxon>
    </lineage>
</organism>
<evidence type="ECO:0000256" key="2">
    <source>
        <dbReference type="ARBA" id="ARBA00023125"/>
    </source>
</evidence>
<evidence type="ECO:0000313" key="5">
    <source>
        <dbReference type="EMBL" id="MFD2700996.1"/>
    </source>
</evidence>
<dbReference type="InterPro" id="IPR023187">
    <property type="entry name" value="Tscrpt_reg_MarR-type_CS"/>
</dbReference>
<dbReference type="PROSITE" id="PS50995">
    <property type="entry name" value="HTH_MARR_2"/>
    <property type="match status" value="1"/>
</dbReference>
<dbReference type="PRINTS" id="PR00598">
    <property type="entry name" value="HTHMARR"/>
</dbReference>
<dbReference type="Gene3D" id="1.10.10.10">
    <property type="entry name" value="Winged helix-like DNA-binding domain superfamily/Winged helix DNA-binding domain"/>
    <property type="match status" value="1"/>
</dbReference>
<reference evidence="6" key="1">
    <citation type="journal article" date="2019" name="Int. J. Syst. Evol. Microbiol.">
        <title>The Global Catalogue of Microorganisms (GCM) 10K type strain sequencing project: providing services to taxonomists for standard genome sequencing and annotation.</title>
        <authorList>
            <consortium name="The Broad Institute Genomics Platform"/>
            <consortium name="The Broad Institute Genome Sequencing Center for Infectious Disease"/>
            <person name="Wu L."/>
            <person name="Ma J."/>
        </authorList>
    </citation>
    <scope>NUCLEOTIDE SEQUENCE [LARGE SCALE GENOMIC DNA]</scope>
    <source>
        <strain evidence="6">KCTC 33849</strain>
    </source>
</reference>
<gene>
    <name evidence="5" type="ORF">ACFSVM_11005</name>
</gene>
<name>A0ABW5SND5_9BACL</name>
<feature type="domain" description="HTH marR-type" evidence="4">
    <location>
        <begin position="1"/>
        <end position="135"/>
    </location>
</feature>
<proteinExistence type="predicted"/>
<accession>A0ABW5SND5</accession>
<dbReference type="Pfam" id="PF01047">
    <property type="entry name" value="MarR"/>
    <property type="match status" value="1"/>
</dbReference>
<dbReference type="PANTHER" id="PTHR42756">
    <property type="entry name" value="TRANSCRIPTIONAL REGULATOR, MARR"/>
    <property type="match status" value="1"/>
</dbReference>
<evidence type="ECO:0000256" key="3">
    <source>
        <dbReference type="ARBA" id="ARBA00023163"/>
    </source>
</evidence>
<keyword evidence="1" id="KW-0805">Transcription regulation</keyword>
<sequence>MNIFENLLISLKKASEVSISIMKPRDIGEINHSLMIFLFMINNKGEIKTSEVSEYFGVTSGAATGIADKLETLGLIDRHRSDTDRRVVTLALSEKGKKLVQDKKNEHVELYQYILRDFSEEELLNTIRMLNKISNSIENYFMEDTK</sequence>
<dbReference type="InterPro" id="IPR000835">
    <property type="entry name" value="HTH_MarR-typ"/>
</dbReference>
<evidence type="ECO:0000256" key="1">
    <source>
        <dbReference type="ARBA" id="ARBA00023015"/>
    </source>
</evidence>
<dbReference type="PANTHER" id="PTHR42756:SF1">
    <property type="entry name" value="TRANSCRIPTIONAL REPRESSOR OF EMRAB OPERON"/>
    <property type="match status" value="1"/>
</dbReference>
<keyword evidence="2" id="KW-0238">DNA-binding</keyword>
<keyword evidence="3" id="KW-0804">Transcription</keyword>
<comment type="caution">
    <text evidence="5">The sequence shown here is derived from an EMBL/GenBank/DDBJ whole genome shotgun (WGS) entry which is preliminary data.</text>
</comment>
<dbReference type="PROSITE" id="PS01117">
    <property type="entry name" value="HTH_MARR_1"/>
    <property type="match status" value="1"/>
</dbReference>
<keyword evidence="6" id="KW-1185">Reference proteome</keyword>
<evidence type="ECO:0000313" key="6">
    <source>
        <dbReference type="Proteomes" id="UP001597540"/>
    </source>
</evidence>
<dbReference type="InterPro" id="IPR036390">
    <property type="entry name" value="WH_DNA-bd_sf"/>
</dbReference>
<dbReference type="EMBL" id="JBHUMJ010000002">
    <property type="protein sequence ID" value="MFD2700996.1"/>
    <property type="molecule type" value="Genomic_DNA"/>
</dbReference>
<dbReference type="RefSeq" id="WP_076313891.1">
    <property type="nucleotide sequence ID" value="NZ_JBHUMJ010000002.1"/>
</dbReference>
<dbReference type="Proteomes" id="UP001597540">
    <property type="component" value="Unassembled WGS sequence"/>
</dbReference>
<dbReference type="SMART" id="SM00347">
    <property type="entry name" value="HTH_MARR"/>
    <property type="match status" value="1"/>
</dbReference>
<protein>
    <submittedName>
        <fullName evidence="5">MarR family winged helix-turn-helix transcriptional regulator</fullName>
    </submittedName>
</protein>
<dbReference type="SUPFAM" id="SSF46785">
    <property type="entry name" value="Winged helix' DNA-binding domain"/>
    <property type="match status" value="1"/>
</dbReference>
<evidence type="ECO:0000259" key="4">
    <source>
        <dbReference type="PROSITE" id="PS50995"/>
    </source>
</evidence>